<gene>
    <name evidence="2" type="ORF">E5A73_09695</name>
</gene>
<name>A0A4S1XD15_9SPHN</name>
<dbReference type="Gene3D" id="3.30.450.150">
    <property type="entry name" value="Haem-degrading domain"/>
    <property type="match status" value="1"/>
</dbReference>
<evidence type="ECO:0000313" key="3">
    <source>
        <dbReference type="Proteomes" id="UP000306147"/>
    </source>
</evidence>
<keyword evidence="3" id="KW-1185">Reference proteome</keyword>
<feature type="signal peptide" evidence="1">
    <location>
        <begin position="1"/>
        <end position="20"/>
    </location>
</feature>
<reference evidence="2 3" key="1">
    <citation type="submission" date="2019-04" db="EMBL/GenBank/DDBJ databases">
        <title>Sphingomonas psychrotolerans sp. nov., isolated from soil in the Tianshan Mountains, Xinjiang, China.</title>
        <authorList>
            <person name="Luo Y."/>
            <person name="Sheng H."/>
        </authorList>
    </citation>
    <scope>NUCLEOTIDE SEQUENCE [LARGE SCALE GENOMIC DNA]</scope>
    <source>
        <strain evidence="2 3">ZFGT-11</strain>
    </source>
</reference>
<dbReference type="PANTHER" id="PTHR34309">
    <property type="entry name" value="SLR1406 PROTEIN"/>
    <property type="match status" value="1"/>
</dbReference>
<sequence>MHRFAIASALLLGVPASAQTARPVLDYASAAKIRDTCVAWARAHNINVAIVVLENHGMPMTLAHMDGVSAGVGEIAMWKAMSAAKFGRATADTATLNPPANMPSVATITGGVPIYSADGVLLGGVGTSGGKPADDAACGTAGIEAAGLKAAKPIPAAAPAQ</sequence>
<dbReference type="PANTHER" id="PTHR34309:SF10">
    <property type="entry name" value="SLR1406 PROTEIN"/>
    <property type="match status" value="1"/>
</dbReference>
<dbReference type="OrthoDB" id="5988518at2"/>
<feature type="chain" id="PRO_5020352261" description="Heme-binding protein" evidence="1">
    <location>
        <begin position="21"/>
        <end position="161"/>
    </location>
</feature>
<evidence type="ECO:0000313" key="2">
    <source>
        <dbReference type="EMBL" id="TGX54364.1"/>
    </source>
</evidence>
<dbReference type="EMBL" id="SRXT01000003">
    <property type="protein sequence ID" value="TGX54364.1"/>
    <property type="molecule type" value="Genomic_DNA"/>
</dbReference>
<keyword evidence="1" id="KW-0732">Signal</keyword>
<dbReference type="InterPro" id="IPR038084">
    <property type="entry name" value="PduO/GlcC-like_sf"/>
</dbReference>
<protein>
    <recommendedName>
        <fullName evidence="4">Heme-binding protein</fullName>
    </recommendedName>
</protein>
<comment type="caution">
    <text evidence="2">The sequence shown here is derived from an EMBL/GenBank/DDBJ whole genome shotgun (WGS) entry which is preliminary data.</text>
</comment>
<evidence type="ECO:0000256" key="1">
    <source>
        <dbReference type="SAM" id="SignalP"/>
    </source>
</evidence>
<evidence type="ECO:0008006" key="4">
    <source>
        <dbReference type="Google" id="ProtNLM"/>
    </source>
</evidence>
<dbReference type="Pfam" id="PF03928">
    <property type="entry name" value="HbpS-like"/>
    <property type="match status" value="1"/>
</dbReference>
<dbReference type="RefSeq" id="WP_135963601.1">
    <property type="nucleotide sequence ID" value="NZ_SRXT01000003.1"/>
</dbReference>
<dbReference type="Proteomes" id="UP000306147">
    <property type="component" value="Unassembled WGS sequence"/>
</dbReference>
<dbReference type="SUPFAM" id="SSF143744">
    <property type="entry name" value="GlcG-like"/>
    <property type="match status" value="1"/>
</dbReference>
<dbReference type="InterPro" id="IPR005624">
    <property type="entry name" value="PduO/GlcC-like"/>
</dbReference>
<dbReference type="InterPro" id="IPR052517">
    <property type="entry name" value="GlcG_carb_metab_protein"/>
</dbReference>
<accession>A0A4S1XD15</accession>
<dbReference type="AlphaFoldDB" id="A0A4S1XD15"/>
<proteinExistence type="predicted"/>
<organism evidence="2 3">
    <name type="scientific">Sphingomonas gei</name>
    <dbReference type="NCBI Taxonomy" id="1395960"/>
    <lineage>
        <taxon>Bacteria</taxon>
        <taxon>Pseudomonadati</taxon>
        <taxon>Pseudomonadota</taxon>
        <taxon>Alphaproteobacteria</taxon>
        <taxon>Sphingomonadales</taxon>
        <taxon>Sphingomonadaceae</taxon>
        <taxon>Sphingomonas</taxon>
    </lineage>
</organism>